<sequence length="216" mass="23949">MAGWSSAGKLFHLRTDFTRIGTGLQVFGRRLGQFGLCRCHSLSETSARGHPEPSDWAAAKASNLCNPTSNSSGLGVLVARIARASYGVSVKVSYQPTLHANEDREGEIGLTPTGYVLFDKLSWHSVFVVSYNEASNLSRSLTTSEADRLCSVRTNLTGLQQDQLITKYERGTCFSRGKKYYICSFDVRVIVCPADLRFKLWFGERKWPGNQEPISV</sequence>
<accession>A0ABY6UT80</accession>
<gene>
    <name evidence="1" type="ORF">CLO192961_LOCUS381527</name>
</gene>
<dbReference type="EMBL" id="CABFNS010000883">
    <property type="protein sequence ID" value="VUC34429.1"/>
    <property type="molecule type" value="Genomic_DNA"/>
</dbReference>
<protein>
    <submittedName>
        <fullName evidence="1">Uncharacterized protein</fullName>
    </submittedName>
</protein>
<dbReference type="Proteomes" id="UP000766486">
    <property type="component" value="Unassembled WGS sequence"/>
</dbReference>
<evidence type="ECO:0000313" key="1">
    <source>
        <dbReference type="EMBL" id="VUC34429.1"/>
    </source>
</evidence>
<organism evidence="1 2">
    <name type="scientific">Bionectria ochroleuca</name>
    <name type="common">Gliocladium roseum</name>
    <dbReference type="NCBI Taxonomy" id="29856"/>
    <lineage>
        <taxon>Eukaryota</taxon>
        <taxon>Fungi</taxon>
        <taxon>Dikarya</taxon>
        <taxon>Ascomycota</taxon>
        <taxon>Pezizomycotina</taxon>
        <taxon>Sordariomycetes</taxon>
        <taxon>Hypocreomycetidae</taxon>
        <taxon>Hypocreales</taxon>
        <taxon>Bionectriaceae</taxon>
        <taxon>Clonostachys</taxon>
    </lineage>
</organism>
<evidence type="ECO:0000313" key="2">
    <source>
        <dbReference type="Proteomes" id="UP000766486"/>
    </source>
</evidence>
<name>A0ABY6UT80_BIOOC</name>
<comment type="caution">
    <text evidence="1">The sequence shown here is derived from an EMBL/GenBank/DDBJ whole genome shotgun (WGS) entry which is preliminary data.</text>
</comment>
<proteinExistence type="predicted"/>
<keyword evidence="2" id="KW-1185">Reference proteome</keyword>
<reference evidence="1 2" key="1">
    <citation type="submission" date="2019-06" db="EMBL/GenBank/DDBJ databases">
        <authorList>
            <person name="Broberg M."/>
        </authorList>
    </citation>
    <scope>NUCLEOTIDE SEQUENCE [LARGE SCALE GENOMIC DNA]</scope>
</reference>